<comment type="caution">
    <text evidence="3">The sequence shown here is derived from an EMBL/GenBank/DDBJ whole genome shotgun (WGS) entry which is preliminary data.</text>
</comment>
<dbReference type="InterPro" id="IPR051910">
    <property type="entry name" value="ComF/GntX_DNA_util-trans"/>
</dbReference>
<name>A0ABW5Q0T2_9BACI</name>
<dbReference type="EMBL" id="JBHUMX010000035">
    <property type="protein sequence ID" value="MFD2629173.1"/>
    <property type="molecule type" value="Genomic_DNA"/>
</dbReference>
<accession>A0ABW5Q0T2</accession>
<dbReference type="PANTHER" id="PTHR47505:SF1">
    <property type="entry name" value="DNA UTILIZATION PROTEIN YHGH"/>
    <property type="match status" value="1"/>
</dbReference>
<proteinExistence type="inferred from homology"/>
<dbReference type="Pfam" id="PF00156">
    <property type="entry name" value="Pribosyltran"/>
    <property type="match status" value="1"/>
</dbReference>
<dbReference type="CDD" id="cd06223">
    <property type="entry name" value="PRTases_typeI"/>
    <property type="match status" value="1"/>
</dbReference>
<dbReference type="InterPro" id="IPR029057">
    <property type="entry name" value="PRTase-like"/>
</dbReference>
<sequence length="224" mass="25784">MHCLWCEMEIIPTVHWGNLVQASRPSSLCEECTKKLERIKGRRCTKCSRKTSERICQDCQWWGSQQEDPLRTNHSVYAYNEFMQEVIAKWKYRGDYVLKDIFAEAFSQTFIKVFGKQKDAQLIPIPLSNARLKERGFNQAEALANFLPNPSLNLLSRTGEEKQSKKSRKERVTGKNPFVIKETLNKPAILVDDIYTTGTTLRHAADLLRQNGCPEVNAFTLIRG</sequence>
<protein>
    <submittedName>
        <fullName evidence="3">ComF family protein</fullName>
    </submittedName>
</protein>
<evidence type="ECO:0000259" key="2">
    <source>
        <dbReference type="Pfam" id="PF00156"/>
    </source>
</evidence>
<keyword evidence="4" id="KW-1185">Reference proteome</keyword>
<dbReference type="RefSeq" id="WP_379561938.1">
    <property type="nucleotide sequence ID" value="NZ_JBHUMX010000035.1"/>
</dbReference>
<dbReference type="SUPFAM" id="SSF53271">
    <property type="entry name" value="PRTase-like"/>
    <property type="match status" value="1"/>
</dbReference>
<evidence type="ECO:0000313" key="3">
    <source>
        <dbReference type="EMBL" id="MFD2629173.1"/>
    </source>
</evidence>
<evidence type="ECO:0000256" key="1">
    <source>
        <dbReference type="ARBA" id="ARBA00008007"/>
    </source>
</evidence>
<organism evidence="3 4">
    <name type="scientific">Oceanobacillus kapialis</name>
    <dbReference type="NCBI Taxonomy" id="481353"/>
    <lineage>
        <taxon>Bacteria</taxon>
        <taxon>Bacillati</taxon>
        <taxon>Bacillota</taxon>
        <taxon>Bacilli</taxon>
        <taxon>Bacillales</taxon>
        <taxon>Bacillaceae</taxon>
        <taxon>Oceanobacillus</taxon>
    </lineage>
</organism>
<feature type="domain" description="Phosphoribosyltransferase" evidence="2">
    <location>
        <begin position="136"/>
        <end position="223"/>
    </location>
</feature>
<reference evidence="4" key="1">
    <citation type="journal article" date="2019" name="Int. J. Syst. Evol. Microbiol.">
        <title>The Global Catalogue of Microorganisms (GCM) 10K type strain sequencing project: providing services to taxonomists for standard genome sequencing and annotation.</title>
        <authorList>
            <consortium name="The Broad Institute Genomics Platform"/>
            <consortium name="The Broad Institute Genome Sequencing Center for Infectious Disease"/>
            <person name="Wu L."/>
            <person name="Ma J."/>
        </authorList>
    </citation>
    <scope>NUCLEOTIDE SEQUENCE [LARGE SCALE GENOMIC DNA]</scope>
    <source>
        <strain evidence="4">TISTR 1858</strain>
    </source>
</reference>
<dbReference type="Gene3D" id="3.40.50.2020">
    <property type="match status" value="1"/>
</dbReference>
<dbReference type="Proteomes" id="UP001597451">
    <property type="component" value="Unassembled WGS sequence"/>
</dbReference>
<comment type="similarity">
    <text evidence="1">Belongs to the ComF/GntX family.</text>
</comment>
<dbReference type="InterPro" id="IPR000836">
    <property type="entry name" value="PRTase_dom"/>
</dbReference>
<dbReference type="PANTHER" id="PTHR47505">
    <property type="entry name" value="DNA UTILIZATION PROTEIN YHGH"/>
    <property type="match status" value="1"/>
</dbReference>
<gene>
    <name evidence="3" type="ORF">ACFSUN_10330</name>
</gene>
<evidence type="ECO:0000313" key="4">
    <source>
        <dbReference type="Proteomes" id="UP001597451"/>
    </source>
</evidence>